<evidence type="ECO:0000256" key="9">
    <source>
        <dbReference type="ARBA" id="ARBA00023141"/>
    </source>
</evidence>
<feature type="binding site" evidence="11">
    <location>
        <position position="48"/>
    </location>
    <ligand>
        <name>NADP(+)</name>
        <dbReference type="ChEBI" id="CHEBI:58349"/>
    </ligand>
</feature>
<organism evidence="12 13">
    <name type="scientific">Desulfotignum phosphitoxidans DSM 13687</name>
    <dbReference type="NCBI Taxonomy" id="1286635"/>
    <lineage>
        <taxon>Bacteria</taxon>
        <taxon>Pseudomonadati</taxon>
        <taxon>Thermodesulfobacteriota</taxon>
        <taxon>Desulfobacteria</taxon>
        <taxon>Desulfobacterales</taxon>
        <taxon>Desulfobacteraceae</taxon>
        <taxon>Desulfotignum</taxon>
    </lineage>
</organism>
<keyword evidence="10 11" id="KW-0456">Lyase</keyword>
<evidence type="ECO:0000256" key="7">
    <source>
        <dbReference type="ARBA" id="ARBA00022827"/>
    </source>
</evidence>
<dbReference type="PIRSF" id="PIRSF001456">
    <property type="entry name" value="Chorismate_synth"/>
    <property type="match status" value="1"/>
</dbReference>
<evidence type="ECO:0000313" key="13">
    <source>
        <dbReference type="Proteomes" id="UP000014216"/>
    </source>
</evidence>
<dbReference type="RefSeq" id="WP_006966533.1">
    <property type="nucleotide sequence ID" value="NZ_APJX01000005.1"/>
</dbReference>
<dbReference type="GO" id="GO:0009073">
    <property type="term" value="P:aromatic amino acid family biosynthetic process"/>
    <property type="evidence" value="ECO:0007669"/>
    <property type="project" value="UniProtKB-KW"/>
</dbReference>
<dbReference type="GO" id="GO:0010181">
    <property type="term" value="F:FMN binding"/>
    <property type="evidence" value="ECO:0007669"/>
    <property type="project" value="TreeGrafter"/>
</dbReference>
<sequence>MSGSSFGKAFHITTFGESHGPGIGVVIQGCPPGLRLDESMIQADLDKRRPGQGVGGTRRKEPDHPVILSGVFQGRTTGTPLTVFIQNKDAKSSAYSDIANLYRPGHGDFTYQKKYGIRDYRGGGRASARETAARVAAGAVARKILDRHGVKIDSFTRAIGGIAMQQFDADAIEKNELRCPDMAAARAMAAHIASVKKQGDSLGGVVEIRAVHVPAGIGDPVFDKLDADIAKAMMGIGAVKAVEIGSGINAPGMTGSENNDSMDETGFLSNHSGGILAGISTGEPIIVRVHVKPIPSIRLDQKTLDQDGRPAVISTRGRHDICAVPRINMVCESMLALVLTDHVLRQKTLL</sequence>
<evidence type="ECO:0000256" key="8">
    <source>
        <dbReference type="ARBA" id="ARBA00022857"/>
    </source>
</evidence>
<dbReference type="EC" id="4.2.3.5" evidence="3 11"/>
<reference evidence="12 13" key="1">
    <citation type="journal article" date="2013" name="Genome Announc.">
        <title>Draft Genome Sequence of Desulfotignum phosphitoxidans DSM 13687 Strain FiPS-3.</title>
        <authorList>
            <person name="Poehlein A."/>
            <person name="Daniel R."/>
            <person name="Simeonova D.D."/>
        </authorList>
    </citation>
    <scope>NUCLEOTIDE SEQUENCE [LARGE SCALE GENOMIC DNA]</scope>
    <source>
        <strain evidence="12 13">DSM 13687</strain>
    </source>
</reference>
<evidence type="ECO:0000256" key="2">
    <source>
        <dbReference type="ARBA" id="ARBA00008014"/>
    </source>
</evidence>
<dbReference type="PROSITE" id="PS00788">
    <property type="entry name" value="CHORISMATE_SYNTHASE_2"/>
    <property type="match status" value="1"/>
</dbReference>
<keyword evidence="6 11" id="KW-0288">FMN</keyword>
<comment type="pathway">
    <text evidence="1 11">Metabolic intermediate biosynthesis; chorismate biosynthesis; chorismate from D-erythrose 4-phosphate and phosphoenolpyruvate: step 7/7.</text>
</comment>
<evidence type="ECO:0000256" key="4">
    <source>
        <dbReference type="ARBA" id="ARBA00022605"/>
    </source>
</evidence>
<proteinExistence type="inferred from homology"/>
<dbReference type="PANTHER" id="PTHR21085:SF0">
    <property type="entry name" value="CHORISMATE SYNTHASE"/>
    <property type="match status" value="1"/>
</dbReference>
<comment type="similarity">
    <text evidence="2 11">Belongs to the chorismate synthase family.</text>
</comment>
<feature type="binding site" evidence="11">
    <location>
        <position position="318"/>
    </location>
    <ligand>
        <name>FMN</name>
        <dbReference type="ChEBI" id="CHEBI:58210"/>
    </ligand>
</feature>
<comment type="cofactor">
    <cofactor evidence="11">
        <name>FMNH2</name>
        <dbReference type="ChEBI" id="CHEBI:57618"/>
    </cofactor>
    <text evidence="11">Reduced FMN (FMNH(2)).</text>
</comment>
<dbReference type="GO" id="GO:0008652">
    <property type="term" value="P:amino acid biosynthetic process"/>
    <property type="evidence" value="ECO:0007669"/>
    <property type="project" value="UniProtKB-KW"/>
</dbReference>
<dbReference type="NCBIfam" id="TIGR00033">
    <property type="entry name" value="aroC"/>
    <property type="match status" value="1"/>
</dbReference>
<keyword evidence="7 11" id="KW-0274">FAD</keyword>
<protein>
    <recommendedName>
        <fullName evidence="3 11">Chorismate synthase</fullName>
        <shortName evidence="11">CS</shortName>
        <ecNumber evidence="3 11">4.2.3.5</ecNumber>
    </recommendedName>
    <alternativeName>
        <fullName evidence="11">5-enolpyruvylshikimate-3-phosphate phospholyase</fullName>
    </alternativeName>
</protein>
<dbReference type="InterPro" id="IPR020541">
    <property type="entry name" value="Chorismate_synthase_CS"/>
</dbReference>
<gene>
    <name evidence="11 12" type="primary">aroC</name>
    <name evidence="12" type="ORF">Dpo_5c03260</name>
</gene>
<comment type="subunit">
    <text evidence="11">Homotetramer.</text>
</comment>
<evidence type="ECO:0000256" key="6">
    <source>
        <dbReference type="ARBA" id="ARBA00022643"/>
    </source>
</evidence>
<keyword evidence="9 11" id="KW-0057">Aromatic amino acid biosynthesis</keyword>
<comment type="caution">
    <text evidence="11">Lacks conserved residue(s) required for the propagation of feature annotation.</text>
</comment>
<feature type="binding site" evidence="11">
    <location>
        <begin position="292"/>
        <end position="296"/>
    </location>
    <ligand>
        <name>FMN</name>
        <dbReference type="ChEBI" id="CHEBI:58210"/>
    </ligand>
</feature>
<dbReference type="GO" id="GO:0004107">
    <property type="term" value="F:chorismate synthase activity"/>
    <property type="evidence" value="ECO:0007669"/>
    <property type="project" value="UniProtKB-UniRule"/>
</dbReference>
<dbReference type="FunFam" id="3.60.150.10:FF:000002">
    <property type="entry name" value="Chorismate synthase"/>
    <property type="match status" value="1"/>
</dbReference>
<feature type="binding site" evidence="11">
    <location>
        <position position="277"/>
    </location>
    <ligand>
        <name>FMN</name>
        <dbReference type="ChEBI" id="CHEBI:58210"/>
    </ligand>
</feature>
<keyword evidence="5 11" id="KW-0285">Flavoprotein</keyword>
<evidence type="ECO:0000256" key="1">
    <source>
        <dbReference type="ARBA" id="ARBA00005044"/>
    </source>
</evidence>
<evidence type="ECO:0000313" key="12">
    <source>
        <dbReference type="EMBL" id="EMS79399.1"/>
    </source>
</evidence>
<dbReference type="Pfam" id="PF01264">
    <property type="entry name" value="Chorismate_synt"/>
    <property type="match status" value="1"/>
</dbReference>
<dbReference type="GO" id="GO:0009423">
    <property type="term" value="P:chorismate biosynthetic process"/>
    <property type="evidence" value="ECO:0007669"/>
    <property type="project" value="UniProtKB-UniRule"/>
</dbReference>
<keyword evidence="13" id="KW-1185">Reference proteome</keyword>
<dbReference type="UniPathway" id="UPA00053">
    <property type="reaction ID" value="UER00090"/>
</dbReference>
<name>S0G1P3_9BACT</name>
<comment type="catalytic activity">
    <reaction evidence="11">
        <text>5-O-(1-carboxyvinyl)-3-phosphoshikimate = chorismate + phosphate</text>
        <dbReference type="Rhea" id="RHEA:21020"/>
        <dbReference type="ChEBI" id="CHEBI:29748"/>
        <dbReference type="ChEBI" id="CHEBI:43474"/>
        <dbReference type="ChEBI" id="CHEBI:57701"/>
        <dbReference type="EC" id="4.2.3.5"/>
    </reaction>
</comment>
<dbReference type="Proteomes" id="UP000014216">
    <property type="component" value="Unassembled WGS sequence"/>
</dbReference>
<dbReference type="InterPro" id="IPR000453">
    <property type="entry name" value="Chorismate_synth"/>
</dbReference>
<dbReference type="AlphaFoldDB" id="S0G1P3"/>
<dbReference type="EMBL" id="APJX01000005">
    <property type="protein sequence ID" value="EMS79399.1"/>
    <property type="molecule type" value="Genomic_DNA"/>
</dbReference>
<evidence type="ECO:0000256" key="10">
    <source>
        <dbReference type="ARBA" id="ARBA00023239"/>
    </source>
</evidence>
<dbReference type="PANTHER" id="PTHR21085">
    <property type="entry name" value="CHORISMATE SYNTHASE"/>
    <property type="match status" value="1"/>
</dbReference>
<dbReference type="SUPFAM" id="SSF103263">
    <property type="entry name" value="Chorismate synthase, AroC"/>
    <property type="match status" value="1"/>
</dbReference>
<accession>S0G1P3</accession>
<dbReference type="Gene3D" id="3.60.150.10">
    <property type="entry name" value="Chorismate synthase AroC"/>
    <property type="match status" value="1"/>
</dbReference>
<dbReference type="CDD" id="cd07304">
    <property type="entry name" value="Chorismate_synthase"/>
    <property type="match status" value="1"/>
</dbReference>
<evidence type="ECO:0000256" key="5">
    <source>
        <dbReference type="ARBA" id="ARBA00022630"/>
    </source>
</evidence>
<dbReference type="HAMAP" id="MF_00300">
    <property type="entry name" value="Chorismate_synth"/>
    <property type="match status" value="1"/>
</dbReference>
<feature type="binding site" evidence="11">
    <location>
        <begin position="125"/>
        <end position="127"/>
    </location>
    <ligand>
        <name>FMN</name>
        <dbReference type="ChEBI" id="CHEBI:58210"/>
    </ligand>
</feature>
<dbReference type="GO" id="GO:0005829">
    <property type="term" value="C:cytosol"/>
    <property type="evidence" value="ECO:0007669"/>
    <property type="project" value="TreeGrafter"/>
</dbReference>
<dbReference type="PATRIC" id="fig|1286635.3.peg.2801"/>
<keyword evidence="8 11" id="KW-0521">NADP</keyword>
<comment type="function">
    <text evidence="11">Catalyzes the anti-1,4-elimination of the C-3 phosphate and the C-6 proR hydrogen from 5-enolpyruvylshikimate-3-phosphate (EPSP) to yield chorismate, which is the branch point compound that serves as the starting substrate for the three terminal pathways of aromatic amino acid biosynthesis. This reaction introduces a second double bond into the aromatic ring system.</text>
</comment>
<dbReference type="NCBIfam" id="NF003793">
    <property type="entry name" value="PRK05382.1"/>
    <property type="match status" value="1"/>
</dbReference>
<evidence type="ECO:0000256" key="11">
    <source>
        <dbReference type="HAMAP-Rule" id="MF_00300"/>
    </source>
</evidence>
<comment type="caution">
    <text evidence="12">The sequence shown here is derived from an EMBL/GenBank/DDBJ whole genome shotgun (WGS) entry which is preliminary data.</text>
</comment>
<dbReference type="OrthoDB" id="9771806at2"/>
<evidence type="ECO:0000256" key="3">
    <source>
        <dbReference type="ARBA" id="ARBA00013036"/>
    </source>
</evidence>
<dbReference type="InterPro" id="IPR035904">
    <property type="entry name" value="Chorismate_synth_AroC_sf"/>
</dbReference>
<keyword evidence="4 11" id="KW-0028">Amino-acid biosynthesis</keyword>